<proteinExistence type="predicted"/>
<comment type="caution">
    <text evidence="3">The sequence shown here is derived from an EMBL/GenBank/DDBJ whole genome shotgun (WGS) entry which is preliminary data.</text>
</comment>
<sequence length="980" mass="106026">MLPSPPWKGYSLLALALLPSAIHGEAIVDSIVTPLGETALLTHSHPAFGGLLRGKVVKPVVLTEQNDKAAARNLEAQLSDVARLESFFGKTMESNFNVLKDSYATASCDVLPWSGDFWPTYKDGINVVWKDGEPSPAEKYATAFDLNVDAFMNGISLSTGVLSESYTGSSTCSSDSDCDGGSLCGLRDEATNGFCIPTWYGLCHAWAAAAMFEAEPKCDVQRNNVTFHSVDMKALITQLYDGAAIDVVFTGARFNGPDSPEELDKYGRYEDEARRDINAAFFHIAVANILGKQRQSFIVDVSSGLQVWNQPVQKYEFLETEIVDSAKLSLEYFGSATYPFNDAVTYLAKCTTRLTWTAESIEDGALTTTGRIEAYTVYEDYEYCLELDENYTIIGGEWLGGSNENHPDFLWFPAAKPSADTVTDTGITYADVLALIDESLECVDVTISPDIPDTPSTKKPGSGYTKSPSYTKTPPTKAPPTKVPSYPPATYAPETTAPSTYPPETYAPETTAPSTYPPETYAPETTAPSTYPPETYAPETTAPSTYPPETYAPETTAPSTYPPETYAPETTAPSTYSPETYAPETTAPSTYPPETYAPETTAPSTYPPETYAPETTAPSTYPPETYAPETTAPSTYPPETYAPETTAPSTYPPETYAPETTAPSTYPPETYAPETTAPSTYPPETYAPETTAPSTYPPETYAPETTAPSTYPPETYAPETTAPSTYPPETYAPETTAPSTYPPETYAPETTAPSTYPPETYAPETTAPSTYPPETYAPETTAPSTYPPETYAPETTAPSTYPPETYAPETTAPSTYPPETYAPETTAPSTYPPETYAPETTAPSTYPPETYAPETTAPSTYPPETYAPETTAPSPYTPHPSLICYPAPSPTETPTTYTPSELPSSYPTETPTITEAPTYAPTSTPTETPVVTYAPTYAPTTYKPTSTPKATNPVGQANQSPTQGSKSKWYRRLGEFTLWW</sequence>
<dbReference type="InterPro" id="IPR053330">
    <property type="entry name" value="Mucin-22-like"/>
</dbReference>
<evidence type="ECO:0000313" key="3">
    <source>
        <dbReference type="EMBL" id="KAG2857109.1"/>
    </source>
</evidence>
<evidence type="ECO:0008006" key="5">
    <source>
        <dbReference type="Google" id="ProtNLM"/>
    </source>
</evidence>
<dbReference type="Gene3D" id="3.30.40.240">
    <property type="entry name" value="Transglutaminase elicitor, body domain"/>
    <property type="match status" value="1"/>
</dbReference>
<evidence type="ECO:0000313" key="4">
    <source>
        <dbReference type="Proteomes" id="UP000735874"/>
    </source>
</evidence>
<keyword evidence="2" id="KW-0732">Signal</keyword>
<dbReference type="AlphaFoldDB" id="A0A8T0Z4S3"/>
<dbReference type="VEuPathDB" id="FungiDB:PC110_g18861"/>
<dbReference type="PANTHER" id="PTHR37000">
    <property type="entry name" value="MUCIN-22"/>
    <property type="match status" value="1"/>
</dbReference>
<dbReference type="Pfam" id="PF16683">
    <property type="entry name" value="TGase_elicitor"/>
    <property type="match status" value="1"/>
</dbReference>
<evidence type="ECO:0000256" key="2">
    <source>
        <dbReference type="SAM" id="SignalP"/>
    </source>
</evidence>
<feature type="compositionally biased region" description="Low complexity" evidence="1">
    <location>
        <begin position="464"/>
        <end position="475"/>
    </location>
</feature>
<feature type="region of interest" description="Disordered" evidence="1">
    <location>
        <begin position="446"/>
        <end position="966"/>
    </location>
</feature>
<dbReference type="GO" id="GO:0016755">
    <property type="term" value="F:aminoacyltransferase activity"/>
    <property type="evidence" value="ECO:0007669"/>
    <property type="project" value="InterPro"/>
</dbReference>
<evidence type="ECO:0000256" key="1">
    <source>
        <dbReference type="SAM" id="MobiDB-lite"/>
    </source>
</evidence>
<feature type="compositionally biased region" description="Low complexity" evidence="1">
    <location>
        <begin position="488"/>
        <end position="874"/>
    </location>
</feature>
<feature type="compositionally biased region" description="Pro residues" evidence="1">
    <location>
        <begin position="476"/>
        <end position="487"/>
    </location>
</feature>
<organism evidence="3 4">
    <name type="scientific">Phytophthora cactorum</name>
    <dbReference type="NCBI Taxonomy" id="29920"/>
    <lineage>
        <taxon>Eukaryota</taxon>
        <taxon>Sar</taxon>
        <taxon>Stramenopiles</taxon>
        <taxon>Oomycota</taxon>
        <taxon>Peronosporomycetes</taxon>
        <taxon>Peronosporales</taxon>
        <taxon>Peronosporaceae</taxon>
        <taxon>Phytophthora</taxon>
    </lineage>
</organism>
<accession>A0A8T0Z4S3</accession>
<name>A0A8T0Z4S3_9STRA</name>
<protein>
    <recommendedName>
        <fullName evidence="5">Transglutaminase elicitor</fullName>
    </recommendedName>
</protein>
<dbReference type="PANTHER" id="PTHR37000:SF3">
    <property type="entry name" value="MUCIN-22"/>
    <property type="match status" value="1"/>
</dbReference>
<reference evidence="3" key="1">
    <citation type="submission" date="2018-10" db="EMBL/GenBank/DDBJ databases">
        <title>Effector identification in a new, highly contiguous assembly of the strawberry crown rot pathogen Phytophthora cactorum.</title>
        <authorList>
            <person name="Armitage A.D."/>
            <person name="Nellist C.F."/>
            <person name="Bates H."/>
            <person name="Vickerstaff R.J."/>
            <person name="Harrison R.J."/>
        </authorList>
    </citation>
    <scope>NUCLEOTIDE SEQUENCE</scope>
    <source>
        <strain evidence="3">15-7</strain>
    </source>
</reference>
<dbReference type="InterPro" id="IPR032048">
    <property type="entry name" value="TGase_elicitor"/>
</dbReference>
<dbReference type="EMBL" id="RCMG01000304">
    <property type="protein sequence ID" value="KAG2857109.1"/>
    <property type="molecule type" value="Genomic_DNA"/>
</dbReference>
<feature type="signal peptide" evidence="2">
    <location>
        <begin position="1"/>
        <end position="24"/>
    </location>
</feature>
<feature type="compositionally biased region" description="Low complexity" evidence="1">
    <location>
        <begin position="890"/>
        <end position="951"/>
    </location>
</feature>
<dbReference type="Proteomes" id="UP000735874">
    <property type="component" value="Unassembled WGS sequence"/>
</dbReference>
<feature type="compositionally biased region" description="Polar residues" evidence="1">
    <location>
        <begin position="953"/>
        <end position="966"/>
    </location>
</feature>
<gene>
    <name evidence="3" type="ORF">PC113_g10992</name>
</gene>
<feature type="chain" id="PRO_5035723708" description="Transglutaminase elicitor" evidence="2">
    <location>
        <begin position="25"/>
        <end position="980"/>
    </location>
</feature>